<keyword evidence="5 6" id="KW-0269">Exonuclease</keyword>
<dbReference type="GO" id="GO:0009318">
    <property type="term" value="C:exodeoxyribonuclease VII complex"/>
    <property type="evidence" value="ECO:0007669"/>
    <property type="project" value="UniProtKB-UniRule"/>
</dbReference>
<dbReference type="InterPro" id="IPR037004">
    <property type="entry name" value="Exonuc_VII_ssu_sf"/>
</dbReference>
<evidence type="ECO:0000256" key="2">
    <source>
        <dbReference type="ARBA" id="ARBA00022490"/>
    </source>
</evidence>
<sequence>MKEKKFEEKLSELEEISRKIKSGELPLDETVANFERGMKLAGDLEKEISSIERKVEILVSDPGEQAEFTDFPEE</sequence>
<dbReference type="EMBL" id="JACHGJ010000001">
    <property type="protein sequence ID" value="MBB6479161.1"/>
    <property type="molecule type" value="Genomic_DNA"/>
</dbReference>
<evidence type="ECO:0000313" key="8">
    <source>
        <dbReference type="Proteomes" id="UP000587760"/>
    </source>
</evidence>
<dbReference type="Pfam" id="PF02609">
    <property type="entry name" value="Exonuc_VII_S"/>
    <property type="match status" value="1"/>
</dbReference>
<keyword evidence="3 6" id="KW-0540">Nuclease</keyword>
<reference evidence="7 8" key="1">
    <citation type="submission" date="2020-08" db="EMBL/GenBank/DDBJ databases">
        <title>Genomic Encyclopedia of Type Strains, Phase IV (KMG-IV): sequencing the most valuable type-strain genomes for metagenomic binning, comparative biology and taxonomic classification.</title>
        <authorList>
            <person name="Goeker M."/>
        </authorList>
    </citation>
    <scope>NUCLEOTIDE SEQUENCE [LARGE SCALE GENOMIC DNA]</scope>
    <source>
        <strain evidence="7 8">DSM 2461</strain>
    </source>
</reference>
<comment type="subcellular location">
    <subcellularLocation>
        <location evidence="6">Cytoplasm</location>
    </subcellularLocation>
</comment>
<dbReference type="GO" id="GO:0008855">
    <property type="term" value="F:exodeoxyribonuclease VII activity"/>
    <property type="evidence" value="ECO:0007669"/>
    <property type="project" value="UniProtKB-UniRule"/>
</dbReference>
<proteinExistence type="inferred from homology"/>
<dbReference type="EC" id="3.1.11.6" evidence="6"/>
<dbReference type="Gene3D" id="1.10.287.1040">
    <property type="entry name" value="Exonuclease VII, small subunit"/>
    <property type="match status" value="1"/>
</dbReference>
<evidence type="ECO:0000256" key="1">
    <source>
        <dbReference type="ARBA" id="ARBA00009998"/>
    </source>
</evidence>
<evidence type="ECO:0000256" key="6">
    <source>
        <dbReference type="HAMAP-Rule" id="MF_00337"/>
    </source>
</evidence>
<accession>A0A841R706</accession>
<keyword evidence="8" id="KW-1185">Reference proteome</keyword>
<comment type="similarity">
    <text evidence="1 6">Belongs to the XseB family.</text>
</comment>
<dbReference type="GO" id="GO:0005829">
    <property type="term" value="C:cytosol"/>
    <property type="evidence" value="ECO:0007669"/>
    <property type="project" value="TreeGrafter"/>
</dbReference>
<dbReference type="RefSeq" id="WP_184744061.1">
    <property type="nucleotide sequence ID" value="NZ_JACHGJ010000001.1"/>
</dbReference>
<dbReference type="SUPFAM" id="SSF116842">
    <property type="entry name" value="XseB-like"/>
    <property type="match status" value="1"/>
</dbReference>
<organism evidence="7 8">
    <name type="scientific">Spirochaeta isovalerica</name>
    <dbReference type="NCBI Taxonomy" id="150"/>
    <lineage>
        <taxon>Bacteria</taxon>
        <taxon>Pseudomonadati</taxon>
        <taxon>Spirochaetota</taxon>
        <taxon>Spirochaetia</taxon>
        <taxon>Spirochaetales</taxon>
        <taxon>Spirochaetaceae</taxon>
        <taxon>Spirochaeta</taxon>
    </lineage>
</organism>
<protein>
    <recommendedName>
        <fullName evidence="6">Exodeoxyribonuclease 7 small subunit</fullName>
        <ecNumber evidence="6">3.1.11.6</ecNumber>
    </recommendedName>
    <alternativeName>
        <fullName evidence="6">Exodeoxyribonuclease VII small subunit</fullName>
        <shortName evidence="6">Exonuclease VII small subunit</shortName>
    </alternativeName>
</protein>
<evidence type="ECO:0000313" key="7">
    <source>
        <dbReference type="EMBL" id="MBB6479161.1"/>
    </source>
</evidence>
<dbReference type="PANTHER" id="PTHR34137:SF1">
    <property type="entry name" value="EXODEOXYRIBONUCLEASE 7 SMALL SUBUNIT"/>
    <property type="match status" value="1"/>
</dbReference>
<dbReference type="PANTHER" id="PTHR34137">
    <property type="entry name" value="EXODEOXYRIBONUCLEASE 7 SMALL SUBUNIT"/>
    <property type="match status" value="1"/>
</dbReference>
<comment type="subunit">
    <text evidence="6">Heterooligomer composed of large and small subunits.</text>
</comment>
<comment type="caution">
    <text evidence="7">The sequence shown here is derived from an EMBL/GenBank/DDBJ whole genome shotgun (WGS) entry which is preliminary data.</text>
</comment>
<evidence type="ECO:0000256" key="4">
    <source>
        <dbReference type="ARBA" id="ARBA00022801"/>
    </source>
</evidence>
<evidence type="ECO:0000256" key="3">
    <source>
        <dbReference type="ARBA" id="ARBA00022722"/>
    </source>
</evidence>
<dbReference type="HAMAP" id="MF_00337">
    <property type="entry name" value="Exonuc_7_S"/>
    <property type="match status" value="1"/>
</dbReference>
<dbReference type="PIRSF" id="PIRSF006488">
    <property type="entry name" value="Exonuc_VII_S"/>
    <property type="match status" value="1"/>
</dbReference>
<dbReference type="GO" id="GO:0006308">
    <property type="term" value="P:DNA catabolic process"/>
    <property type="evidence" value="ECO:0007669"/>
    <property type="project" value="UniProtKB-UniRule"/>
</dbReference>
<dbReference type="InterPro" id="IPR003761">
    <property type="entry name" value="Exonuc_VII_S"/>
</dbReference>
<comment type="function">
    <text evidence="6">Bidirectionally degrades single-stranded DNA into large acid-insoluble oligonucleotides, which are then degraded further into small acid-soluble oligonucleotides.</text>
</comment>
<gene>
    <name evidence="6" type="primary">xseB</name>
    <name evidence="7" type="ORF">HNR50_000794</name>
</gene>
<keyword evidence="2 6" id="KW-0963">Cytoplasm</keyword>
<evidence type="ECO:0000256" key="5">
    <source>
        <dbReference type="ARBA" id="ARBA00022839"/>
    </source>
</evidence>
<name>A0A841R706_9SPIO</name>
<dbReference type="Proteomes" id="UP000587760">
    <property type="component" value="Unassembled WGS sequence"/>
</dbReference>
<keyword evidence="4 6" id="KW-0378">Hydrolase</keyword>
<comment type="catalytic activity">
    <reaction evidence="6">
        <text>Exonucleolytic cleavage in either 5'- to 3'- or 3'- to 5'-direction to yield nucleoside 5'-phosphates.</text>
        <dbReference type="EC" id="3.1.11.6"/>
    </reaction>
</comment>
<dbReference type="NCBIfam" id="TIGR01280">
    <property type="entry name" value="xseB"/>
    <property type="match status" value="1"/>
</dbReference>
<dbReference type="AlphaFoldDB" id="A0A841R706"/>